<accession>A0ABP9F2B5</accession>
<dbReference type="Gene3D" id="2.60.40.1220">
    <property type="match status" value="9"/>
</dbReference>
<dbReference type="PANTHER" id="PTHR12223:SF19">
    <property type="entry name" value="LEGUME LECTIN DOMAIN-CONTAINING PROTEIN"/>
    <property type="match status" value="1"/>
</dbReference>
<dbReference type="Proteomes" id="UP001500433">
    <property type="component" value="Unassembled WGS sequence"/>
</dbReference>
<evidence type="ECO:0000256" key="1">
    <source>
        <dbReference type="ARBA" id="ARBA00022729"/>
    </source>
</evidence>
<feature type="transmembrane region" description="Helical" evidence="2">
    <location>
        <begin position="7"/>
        <end position="28"/>
    </location>
</feature>
<evidence type="ECO:0000313" key="4">
    <source>
        <dbReference type="Proteomes" id="UP001500433"/>
    </source>
</evidence>
<dbReference type="SUPFAM" id="SSF49299">
    <property type="entry name" value="PKD domain"/>
    <property type="match status" value="1"/>
</dbReference>
<dbReference type="EMBL" id="BAABJH010000001">
    <property type="protein sequence ID" value="GAA4892722.1"/>
    <property type="molecule type" value="Genomic_DNA"/>
</dbReference>
<dbReference type="PANTHER" id="PTHR12223">
    <property type="entry name" value="VESICULAR MANNOSE-BINDING LECTIN"/>
    <property type="match status" value="1"/>
</dbReference>
<keyword evidence="2" id="KW-0812">Transmembrane</keyword>
<evidence type="ECO:0000256" key="2">
    <source>
        <dbReference type="SAM" id="Phobius"/>
    </source>
</evidence>
<gene>
    <name evidence="3" type="ORF">GCM10023311_16530</name>
</gene>
<dbReference type="InterPro" id="IPR051136">
    <property type="entry name" value="Intracellular_Lectin-GPT"/>
</dbReference>
<keyword evidence="2" id="KW-0472">Membrane</keyword>
<dbReference type="Gene3D" id="2.60.120.200">
    <property type="match status" value="1"/>
</dbReference>
<keyword evidence="2" id="KW-1133">Transmembrane helix</keyword>
<dbReference type="Pfam" id="PF13585">
    <property type="entry name" value="CHU_C"/>
    <property type="match status" value="1"/>
</dbReference>
<organism evidence="3 4">
    <name type="scientific">Flaviramulus aquimarinus</name>
    <dbReference type="NCBI Taxonomy" id="1170456"/>
    <lineage>
        <taxon>Bacteria</taxon>
        <taxon>Pseudomonadati</taxon>
        <taxon>Bacteroidota</taxon>
        <taxon>Flavobacteriia</taxon>
        <taxon>Flavobacteriales</taxon>
        <taxon>Flavobacteriaceae</taxon>
        <taxon>Flaviramulus</taxon>
    </lineage>
</organism>
<dbReference type="InterPro" id="IPR014755">
    <property type="entry name" value="Cu-Rt/internalin_Ig-like"/>
</dbReference>
<dbReference type="InterPro" id="IPR013320">
    <property type="entry name" value="ConA-like_dom_sf"/>
</dbReference>
<reference evidence="4" key="1">
    <citation type="journal article" date="2019" name="Int. J. Syst. Evol. Microbiol.">
        <title>The Global Catalogue of Microorganisms (GCM) 10K type strain sequencing project: providing services to taxonomists for standard genome sequencing and annotation.</title>
        <authorList>
            <consortium name="The Broad Institute Genomics Platform"/>
            <consortium name="The Broad Institute Genome Sequencing Center for Infectious Disease"/>
            <person name="Wu L."/>
            <person name="Ma J."/>
        </authorList>
    </citation>
    <scope>NUCLEOTIDE SEQUENCE [LARGE SCALE GENOMIC DNA]</scope>
    <source>
        <strain evidence="4">JCM 18274</strain>
    </source>
</reference>
<name>A0ABP9F2B5_9FLAO</name>
<dbReference type="CDD" id="cd01951">
    <property type="entry name" value="lectin_L-type"/>
    <property type="match status" value="1"/>
</dbReference>
<proteinExistence type="predicted"/>
<dbReference type="Pfam" id="PF18483">
    <property type="entry name" value="Lectin_L-type_dom"/>
    <property type="match status" value="1"/>
</dbReference>
<evidence type="ECO:0000313" key="3">
    <source>
        <dbReference type="EMBL" id="GAA4892722.1"/>
    </source>
</evidence>
<sequence length="1226" mass="130721">MRSKYCALANFINLVIVFLIMTSATQVFGQLNATTIGSAVNQGSNCFIITPNELNQSGGIWFNNPIDFSEDFTIYYQNNFGTNDVNGADGMALVFKRNSNPEIGGVGGGLGFQGISPSLIVEFDTWQNIVNADPTWDHISIIRDGNSNHSSTFNSLVGPIQASATSTNIEDGVDHEIKIQWNALAQTFNVFFDCVLRASLTSDIKNTIFSGDNDVFFGFVGSTGGSSNLHQLCFNSITFVENLTLQNETICLGETVSLDATVPSGASYSWSPTAGVSDPNIANPTFTPSTTTDYTVTINDACGETTTEEVTITVEPIALPSFTTVGPICSGESLAALTTTSNEGIVGTWSPAVNNTTTTTYTFTPNAGECAMPQTMTIIVNPITTPTFIQVPAICSGNTLAALPTTSNEGITGIWSPALDNTMTTTYTFTPNSGQCAVGQSMTITVNPITTPTFTQVPAICNGDTLAALPTTSNEGITGTWSPALDNTMTTTYTFTPNPGQCTVGQSMTITVNPITTPTFAQVPAICNGDTLAALPTTSNEGITGIWSPLLDNTMTTTYTFTPNSGQCALGQSMTITVNPITTPTFAQVPAICNGDTLAALPTISNEGVMGSWTPALDNTTTTVYTFTPSSGQCVIEQTMTITVNPITTPTFTQVPAICNGDTLAVLPTTSNEGITGSWSPVLDNTMTTTYTFTPSSGQCAVEQIMTITVNPITTPTFTQVPAICNGDTLAELPTTSNEGITGIWSPALDNTMTTTYTFTPNSGQCAVGQSMTITVNPITTPTFTQVPAICNGDTLAALPTISNEGVMGSWSPTLDNTTTTVYTFTPSSGLCVIEQTMTITVNPIIIPTFNQVAAICSGDTLTALPTTSNEGITGTWNPALDNTITTTYTFTPSIGQCATVQTMTITVNPNQAPIFSQILPVCIGDMLAPLPTVSDNGVPGTWSPALNNMATTTYTFTPDPGFCPSPVSLTIEVFGDPDFTLENEYFLCFDTNSVIILPTTIDTGLNTPIYNFTWLLNSVPIVGANQGSYMPVEGGEYEVIVQNAMTMCESSLLATVTVLTEPEFEAEVTTDPFSENQIIQVTTISIGDFEYQLDAGPWQDESIFNNVSIGEHIVTVRDKRGCIESSRTVFVIGYPKYFTPNGDGYNETWNIVAPTSPINFLASAKIYIFDRYGKLLKQIDPTGEGWNGIYNGSNMSSDDYWFVVEYTDPNSLLRKEFKAHFALKR</sequence>
<protein>
    <submittedName>
        <fullName evidence="3">Ig-like domain-containing protein</fullName>
    </submittedName>
</protein>
<dbReference type="InterPro" id="IPR056573">
    <property type="entry name" value="Lectin_L-type_dom"/>
</dbReference>
<dbReference type="NCBIfam" id="TIGR04131">
    <property type="entry name" value="Bac_Flav_CTERM"/>
    <property type="match status" value="1"/>
</dbReference>
<keyword evidence="1" id="KW-0732">Signal</keyword>
<dbReference type="InterPro" id="IPR026341">
    <property type="entry name" value="T9SS_type_B"/>
</dbReference>
<keyword evidence="4" id="KW-1185">Reference proteome</keyword>
<dbReference type="InterPro" id="IPR035986">
    <property type="entry name" value="PKD_dom_sf"/>
</dbReference>
<dbReference type="SUPFAM" id="SSF49899">
    <property type="entry name" value="Concanavalin A-like lectins/glucanases"/>
    <property type="match status" value="1"/>
</dbReference>
<comment type="caution">
    <text evidence="3">The sequence shown here is derived from an EMBL/GenBank/DDBJ whole genome shotgun (WGS) entry which is preliminary data.</text>
</comment>